<keyword evidence="1" id="KW-0732">Signal</keyword>
<evidence type="ECO:0000313" key="3">
    <source>
        <dbReference type="EMBL" id="MBR9971076.1"/>
    </source>
</evidence>
<evidence type="ECO:0000256" key="1">
    <source>
        <dbReference type="SAM" id="SignalP"/>
    </source>
</evidence>
<dbReference type="SUPFAM" id="SSF159501">
    <property type="entry name" value="EreA/ChaN-like"/>
    <property type="match status" value="1"/>
</dbReference>
<keyword evidence="4" id="KW-1185">Reference proteome</keyword>
<name>A0ABS5I9I3_9PROT</name>
<keyword evidence="3" id="KW-0449">Lipoprotein</keyword>
<feature type="chain" id="PRO_5045324167" evidence="1">
    <location>
        <begin position="21"/>
        <end position="318"/>
    </location>
</feature>
<dbReference type="RefSeq" id="WP_211546580.1">
    <property type="nucleotide sequence ID" value="NZ_JAGTUF010000002.1"/>
</dbReference>
<organism evidence="3 4">
    <name type="scientific">Magnetospirillum sulfuroxidans</name>
    <dbReference type="NCBI Taxonomy" id="611300"/>
    <lineage>
        <taxon>Bacteria</taxon>
        <taxon>Pseudomonadati</taxon>
        <taxon>Pseudomonadota</taxon>
        <taxon>Alphaproteobacteria</taxon>
        <taxon>Rhodospirillales</taxon>
        <taxon>Rhodospirillaceae</taxon>
        <taxon>Magnetospirillum</taxon>
    </lineage>
</organism>
<dbReference type="Proteomes" id="UP000680714">
    <property type="component" value="Unassembled WGS sequence"/>
</dbReference>
<feature type="signal peptide" evidence="1">
    <location>
        <begin position="1"/>
        <end position="20"/>
    </location>
</feature>
<proteinExistence type="predicted"/>
<feature type="domain" description="Haem-binding uptake Tiki superfamily ChaN" evidence="2">
    <location>
        <begin position="54"/>
        <end position="253"/>
    </location>
</feature>
<dbReference type="InterPro" id="IPR016773">
    <property type="entry name" value="Fe3_uptake_reg_CjrA_prd"/>
</dbReference>
<evidence type="ECO:0000313" key="4">
    <source>
        <dbReference type="Proteomes" id="UP000680714"/>
    </source>
</evidence>
<evidence type="ECO:0000259" key="2">
    <source>
        <dbReference type="Pfam" id="PF04187"/>
    </source>
</evidence>
<comment type="caution">
    <text evidence="3">The sequence shown here is derived from an EMBL/GenBank/DDBJ whole genome shotgun (WGS) entry which is preliminary data.</text>
</comment>
<dbReference type="Pfam" id="PF04187">
    <property type="entry name" value="Cofac_haem_bdg"/>
    <property type="match status" value="1"/>
</dbReference>
<reference evidence="3 4" key="1">
    <citation type="submission" date="2021-04" db="EMBL/GenBank/DDBJ databases">
        <title>Magnetospirillum sulfuroxidans sp. nov., a facultative chemolithoautotrophic sulfur-oxidizing alphaproteobacterium isolated from freshwater sediment and proposals for Paramagetospirillum gen. nov., and Magnetospirillaceae fam. nov.</title>
        <authorList>
            <person name="Koziaeva V."/>
            <person name="Geelhoed J.S."/>
            <person name="Sorokin D.Y."/>
            <person name="Grouzdev D.S."/>
        </authorList>
    </citation>
    <scope>NUCLEOTIDE SEQUENCE [LARGE SCALE GENOMIC DNA]</scope>
    <source>
        <strain evidence="3 4">J10</strain>
    </source>
</reference>
<protein>
    <submittedName>
        <fullName evidence="3">ChaN family lipoprotein</fullName>
    </submittedName>
</protein>
<dbReference type="PIRSF" id="PIRSF020419">
    <property type="entry name" value="Fe_uptake_reg_CjrA_prd"/>
    <property type="match status" value="1"/>
</dbReference>
<sequence>MRLSAIIAVAVTLLALPVRAETPPAFTSPQERDHPLVGHIWRPATQSFLSPQSLAEQAEKADIVLLGETHDNADHHALQAWMVRRLMETPIKPLLAFEMFDAAQAPALETYLSTHPRDADGLAAAVEWEKSGWPDWRMYRPIAQAALNGGAVLAAANLSRDDTKIIAKGNIPPAWTGKLGLEKPQDPADRQAMEEDIQAGHCNMLPARALPAMVRVQRGRDAAMAWTLSQSPRSVLIAGAGHVRADRAVPRHLAEMAPGRNVLTIAFIEVVADKTDPAAYAATYETDRLPFDAVWFTPRAEREDQCEAFRQHMDKKKD</sequence>
<dbReference type="Gene3D" id="3.40.50.11550">
    <property type="match status" value="2"/>
</dbReference>
<gene>
    <name evidence="3" type="ORF">KEC16_05045</name>
</gene>
<dbReference type="InterPro" id="IPR007314">
    <property type="entry name" value="Cofac_haem-bd_dom"/>
</dbReference>
<dbReference type="EMBL" id="JAGTUF010000002">
    <property type="protein sequence ID" value="MBR9971076.1"/>
    <property type="molecule type" value="Genomic_DNA"/>
</dbReference>
<dbReference type="CDD" id="cd14727">
    <property type="entry name" value="ChanN-like"/>
    <property type="match status" value="1"/>
</dbReference>
<accession>A0ABS5I9I3</accession>